<sequence length="202" mass="21927">MRHASTQELYRYWNRQRGEAPAAKRSAVEPADIRTLLGDTFILDTSSGTEAPFRLAGTRLCELYGAEMKGRDFRSLFTGADREAVETLIASIATDAAAAVLGLTGETERGDRLPLEMVLLPLSSAGAGYDRILGLLVALESPYWAGLRPLTRLGVTSVRLLWPDERPAFLAAPPAARPQTQPSPAAAELRRARLIVLEGGKR</sequence>
<gene>
    <name evidence="1" type="ORF">GGQ63_003500</name>
</gene>
<dbReference type="PIRSF" id="PIRSF031878">
    <property type="entry name" value="UCP031878"/>
    <property type="match status" value="1"/>
</dbReference>
<evidence type="ECO:0000313" key="1">
    <source>
        <dbReference type="EMBL" id="MBB5754414.1"/>
    </source>
</evidence>
<dbReference type="Proteomes" id="UP000523821">
    <property type="component" value="Unassembled WGS sequence"/>
</dbReference>
<dbReference type="RefSeq" id="WP_183857860.1">
    <property type="nucleotide sequence ID" value="NZ_JACHOO010000008.1"/>
</dbReference>
<organism evidence="1 2">
    <name type="scientific">Prosthecomicrobium pneumaticum</name>
    <dbReference type="NCBI Taxonomy" id="81895"/>
    <lineage>
        <taxon>Bacteria</taxon>
        <taxon>Pseudomonadati</taxon>
        <taxon>Pseudomonadota</taxon>
        <taxon>Alphaproteobacteria</taxon>
        <taxon>Hyphomicrobiales</taxon>
        <taxon>Kaistiaceae</taxon>
        <taxon>Prosthecomicrobium</taxon>
    </lineage>
</organism>
<keyword evidence="2" id="KW-1185">Reference proteome</keyword>
<dbReference type="EMBL" id="JACHOO010000008">
    <property type="protein sequence ID" value="MBB5754414.1"/>
    <property type="molecule type" value="Genomic_DNA"/>
</dbReference>
<comment type="caution">
    <text evidence="1">The sequence shown here is derived from an EMBL/GenBank/DDBJ whole genome shotgun (WGS) entry which is preliminary data.</text>
</comment>
<protein>
    <recommendedName>
        <fullName evidence="3">PAS domain-containing protein</fullName>
    </recommendedName>
</protein>
<evidence type="ECO:0008006" key="3">
    <source>
        <dbReference type="Google" id="ProtNLM"/>
    </source>
</evidence>
<name>A0A7W9FPC2_9HYPH</name>
<proteinExistence type="predicted"/>
<dbReference type="InterPro" id="IPR009922">
    <property type="entry name" value="DUF1457"/>
</dbReference>
<accession>A0A7W9FPC2</accession>
<evidence type="ECO:0000313" key="2">
    <source>
        <dbReference type="Proteomes" id="UP000523821"/>
    </source>
</evidence>
<dbReference type="AlphaFoldDB" id="A0A7W9FPC2"/>
<dbReference type="Pfam" id="PF07310">
    <property type="entry name" value="PAS_5"/>
    <property type="match status" value="1"/>
</dbReference>
<reference evidence="1 2" key="1">
    <citation type="submission" date="2020-08" db="EMBL/GenBank/DDBJ databases">
        <title>Genomic Encyclopedia of Type Strains, Phase IV (KMG-IV): sequencing the most valuable type-strain genomes for metagenomic binning, comparative biology and taxonomic classification.</title>
        <authorList>
            <person name="Goeker M."/>
        </authorList>
    </citation>
    <scope>NUCLEOTIDE SEQUENCE [LARGE SCALE GENOMIC DNA]</scope>
    <source>
        <strain evidence="1 2">DSM 16268</strain>
    </source>
</reference>